<feature type="domain" description="EamA" evidence="8">
    <location>
        <begin position="167"/>
        <end position="302"/>
    </location>
</feature>
<feature type="transmembrane region" description="Helical" evidence="7">
    <location>
        <begin position="82"/>
        <end position="101"/>
    </location>
</feature>
<dbReference type="Gene3D" id="1.10.3730.20">
    <property type="match status" value="1"/>
</dbReference>
<feature type="transmembrane region" description="Helical" evidence="7">
    <location>
        <begin position="259"/>
        <end position="279"/>
    </location>
</feature>
<evidence type="ECO:0000256" key="3">
    <source>
        <dbReference type="ARBA" id="ARBA00022692"/>
    </source>
</evidence>
<comment type="similarity">
    <text evidence="2">Belongs to the EamA transporter family.</text>
</comment>
<comment type="subcellular location">
    <subcellularLocation>
        <location evidence="1">Membrane</location>
        <topology evidence="1">Multi-pass membrane protein</topology>
    </subcellularLocation>
</comment>
<keyword evidence="4 7" id="KW-1133">Transmembrane helix</keyword>
<evidence type="ECO:0000256" key="1">
    <source>
        <dbReference type="ARBA" id="ARBA00004141"/>
    </source>
</evidence>
<evidence type="ECO:0000256" key="4">
    <source>
        <dbReference type="ARBA" id="ARBA00022989"/>
    </source>
</evidence>
<evidence type="ECO:0000256" key="2">
    <source>
        <dbReference type="ARBA" id="ARBA00007362"/>
    </source>
</evidence>
<keyword evidence="3 7" id="KW-0812">Transmembrane</keyword>
<sequence>MTSGPRLPPVLVARPRFTVTPVDPRVTVLAGAAATSLTAGLIKLSGVSPATSTLFRCAFALPVLGLLALQEIRRHGGISRRVLATQALGGAMLGIDFALWARSIEMIGAGIATVVVNVQVVVVPLLAWLVFRERVPVRFVLAVPFLFAGVALAGGALFGGGETDRSMWGTLLALAAGLAYGTYLFVAGRAGSERRASSQVFVSTLVAGVVGTSVGSLWGPVDLTPGWPALGWLAMLALSGQVLGWVLIGIGLPRLPSEVGATLLLAQPVLAMGVAIALVHERPTLVQSIGCAVVVAAVWFVSRAPATPERHDRQAPPPQIDPISLSTRPRAVCPPADLGARRGAQQSTSV</sequence>
<evidence type="ECO:0000313" key="10">
    <source>
        <dbReference type="Proteomes" id="UP000042997"/>
    </source>
</evidence>
<feature type="domain" description="EamA" evidence="8">
    <location>
        <begin position="32"/>
        <end position="153"/>
    </location>
</feature>
<dbReference type="InterPro" id="IPR000620">
    <property type="entry name" value="EamA_dom"/>
</dbReference>
<dbReference type="PANTHER" id="PTHR32322:SF2">
    <property type="entry name" value="EAMA DOMAIN-CONTAINING PROTEIN"/>
    <property type="match status" value="1"/>
</dbReference>
<feature type="transmembrane region" description="Helical" evidence="7">
    <location>
        <begin position="138"/>
        <end position="161"/>
    </location>
</feature>
<dbReference type="EMBL" id="CCSD01000088">
    <property type="protein sequence ID" value="CDZ90639.1"/>
    <property type="molecule type" value="Genomic_DNA"/>
</dbReference>
<dbReference type="eggNOG" id="COG0697">
    <property type="taxonomic scope" value="Bacteria"/>
</dbReference>
<gene>
    <name evidence="9" type="ORF">RHRU231_740082</name>
</gene>
<dbReference type="Pfam" id="PF00892">
    <property type="entry name" value="EamA"/>
    <property type="match status" value="2"/>
</dbReference>
<evidence type="ECO:0000256" key="7">
    <source>
        <dbReference type="SAM" id="Phobius"/>
    </source>
</evidence>
<feature type="transmembrane region" description="Helical" evidence="7">
    <location>
        <begin position="167"/>
        <end position="188"/>
    </location>
</feature>
<reference evidence="9 10" key="1">
    <citation type="journal article" date="2014" name="Genome Announc.">
        <title>Draft Genome Sequence of Propane- and Butane-Oxidizing Actinobacterium Rhodococcus ruber IEGM 231.</title>
        <authorList>
            <person name="Ivshina I.B."/>
            <person name="Kuyukina M.S."/>
            <person name="Krivoruchko A.V."/>
            <person name="Barbe V."/>
            <person name="Fischer C."/>
        </authorList>
    </citation>
    <scope>NUCLEOTIDE SEQUENCE [LARGE SCALE GENOMIC DNA]</scope>
</reference>
<feature type="transmembrane region" description="Helical" evidence="7">
    <location>
        <begin position="285"/>
        <end position="302"/>
    </location>
</feature>
<feature type="region of interest" description="Disordered" evidence="6">
    <location>
        <begin position="307"/>
        <end position="350"/>
    </location>
</feature>
<proteinExistence type="inferred from homology"/>
<dbReference type="GO" id="GO:0016020">
    <property type="term" value="C:membrane"/>
    <property type="evidence" value="ECO:0007669"/>
    <property type="project" value="UniProtKB-SubCell"/>
</dbReference>
<dbReference type="InterPro" id="IPR037185">
    <property type="entry name" value="EmrE-like"/>
</dbReference>
<keyword evidence="5 7" id="KW-0472">Membrane</keyword>
<dbReference type="GeneID" id="66834128"/>
<evidence type="ECO:0000256" key="5">
    <source>
        <dbReference type="ARBA" id="ARBA00023136"/>
    </source>
</evidence>
<dbReference type="Proteomes" id="UP000042997">
    <property type="component" value="Unassembled WGS sequence"/>
</dbReference>
<dbReference type="SUPFAM" id="SSF103481">
    <property type="entry name" value="Multidrug resistance efflux transporter EmrE"/>
    <property type="match status" value="2"/>
</dbReference>
<organism evidence="9 10">
    <name type="scientific">Rhodococcus ruber</name>
    <dbReference type="NCBI Taxonomy" id="1830"/>
    <lineage>
        <taxon>Bacteria</taxon>
        <taxon>Bacillati</taxon>
        <taxon>Actinomycetota</taxon>
        <taxon>Actinomycetes</taxon>
        <taxon>Mycobacteriales</taxon>
        <taxon>Nocardiaceae</taxon>
        <taxon>Rhodococcus</taxon>
    </lineage>
</organism>
<accession>A0A098BPH9</accession>
<dbReference type="RefSeq" id="WP_230831689.1">
    <property type="nucleotide sequence ID" value="NZ_CP023714.1"/>
</dbReference>
<feature type="transmembrane region" description="Helical" evidence="7">
    <location>
        <begin position="230"/>
        <end position="252"/>
    </location>
</feature>
<dbReference type="PANTHER" id="PTHR32322">
    <property type="entry name" value="INNER MEMBRANE TRANSPORTER"/>
    <property type="match status" value="1"/>
</dbReference>
<feature type="transmembrane region" description="Helical" evidence="7">
    <location>
        <begin position="200"/>
        <end position="218"/>
    </location>
</feature>
<dbReference type="InterPro" id="IPR050638">
    <property type="entry name" value="AA-Vitamin_Transporters"/>
</dbReference>
<evidence type="ECO:0000256" key="6">
    <source>
        <dbReference type="SAM" id="MobiDB-lite"/>
    </source>
</evidence>
<dbReference type="AlphaFoldDB" id="A0A098BPH9"/>
<evidence type="ECO:0000313" key="9">
    <source>
        <dbReference type="EMBL" id="CDZ90639.1"/>
    </source>
</evidence>
<protein>
    <recommendedName>
        <fullName evidence="8">EamA domain-containing protein</fullName>
    </recommendedName>
</protein>
<feature type="transmembrane region" description="Helical" evidence="7">
    <location>
        <begin position="107"/>
        <end position="131"/>
    </location>
</feature>
<name>A0A098BPH9_9NOCA</name>
<evidence type="ECO:0000259" key="8">
    <source>
        <dbReference type="Pfam" id="PF00892"/>
    </source>
</evidence>
<feature type="transmembrane region" description="Helical" evidence="7">
    <location>
        <begin position="53"/>
        <end position="70"/>
    </location>
</feature>